<evidence type="ECO:0000313" key="2">
    <source>
        <dbReference type="Proteomes" id="UP000789920"/>
    </source>
</evidence>
<dbReference type="EMBL" id="CAJVQC010032344">
    <property type="protein sequence ID" value="CAG8750905.1"/>
    <property type="molecule type" value="Genomic_DNA"/>
</dbReference>
<keyword evidence="2" id="KW-1185">Reference proteome</keyword>
<reference evidence="1" key="1">
    <citation type="submission" date="2021-06" db="EMBL/GenBank/DDBJ databases">
        <authorList>
            <person name="Kallberg Y."/>
            <person name="Tangrot J."/>
            <person name="Rosling A."/>
        </authorList>
    </citation>
    <scope>NUCLEOTIDE SEQUENCE</scope>
    <source>
        <strain evidence="1">MA461A</strain>
    </source>
</reference>
<accession>A0ACA9QJR0</accession>
<sequence>DNGTFNNCSAYITQPTLNPVNGQYTGKFDPKDLSFPTNQISECLKRIFFKFDVINDTIVDRHNATYYKLAVSEFMIDPNDFVVNTQTEIKNKSALYVMSNILAMEGALLALDTFLFGARPINP</sequence>
<evidence type="ECO:0000313" key="1">
    <source>
        <dbReference type="EMBL" id="CAG8750905.1"/>
    </source>
</evidence>
<comment type="caution">
    <text evidence="1">The sequence shown here is derived from an EMBL/GenBank/DDBJ whole genome shotgun (WGS) entry which is preliminary data.</text>
</comment>
<protein>
    <submittedName>
        <fullName evidence="1">16926_t:CDS:1</fullName>
    </submittedName>
</protein>
<dbReference type="Proteomes" id="UP000789920">
    <property type="component" value="Unassembled WGS sequence"/>
</dbReference>
<organism evidence="1 2">
    <name type="scientific">Racocetra persica</name>
    <dbReference type="NCBI Taxonomy" id="160502"/>
    <lineage>
        <taxon>Eukaryota</taxon>
        <taxon>Fungi</taxon>
        <taxon>Fungi incertae sedis</taxon>
        <taxon>Mucoromycota</taxon>
        <taxon>Glomeromycotina</taxon>
        <taxon>Glomeromycetes</taxon>
        <taxon>Diversisporales</taxon>
        <taxon>Gigasporaceae</taxon>
        <taxon>Racocetra</taxon>
    </lineage>
</organism>
<gene>
    <name evidence="1" type="ORF">RPERSI_LOCUS14177</name>
</gene>
<feature type="non-terminal residue" evidence="1">
    <location>
        <position position="1"/>
    </location>
</feature>
<name>A0ACA9QJR0_9GLOM</name>
<proteinExistence type="predicted"/>